<name>A0ABS2CKH5_9MICO</name>
<organism evidence="4 5">
    <name type="scientific">Phycicoccus sonneratiae</name>
    <dbReference type="NCBI Taxonomy" id="2807628"/>
    <lineage>
        <taxon>Bacteria</taxon>
        <taxon>Bacillati</taxon>
        <taxon>Actinomycetota</taxon>
        <taxon>Actinomycetes</taxon>
        <taxon>Micrococcales</taxon>
        <taxon>Intrasporangiaceae</taxon>
        <taxon>Phycicoccus</taxon>
    </lineage>
</organism>
<proteinExistence type="predicted"/>
<protein>
    <submittedName>
        <fullName evidence="4">GNAT family N-acetyltransferase</fullName>
    </submittedName>
</protein>
<dbReference type="InterPro" id="IPR016181">
    <property type="entry name" value="Acyl_CoA_acyltransferase"/>
</dbReference>
<keyword evidence="5" id="KW-1185">Reference proteome</keyword>
<sequence>MSQVAWAPLSEDDLPALRELALACLHADGGLPLLADEPMLRRYFLAGVGIGGRDETGDLVAAAGVTRDRTGRPGAAGLVRPSARRSGLGAELAAWCAEHSGGRLLRVSVETTSPETEPFLHRLGLVRTFAEHVMRHDLLDVPRIRRPVVLRSLPWDDETAPLFHRAYRESFAERPGFPDTPLEEWVHDVADEPGFRPERSRVVVDGDGAPAGFVTLTDCWVDQVGVVPAWRGRALGAHLVARSLRALRKAGCEAAWLAVNVDNPAHGLYLRLGFADAGLRARYEQVV</sequence>
<evidence type="ECO:0000256" key="2">
    <source>
        <dbReference type="ARBA" id="ARBA00023315"/>
    </source>
</evidence>
<dbReference type="Gene3D" id="3.40.630.30">
    <property type="match status" value="1"/>
</dbReference>
<feature type="domain" description="N-acetyltransferase" evidence="3">
    <location>
        <begin position="148"/>
        <end position="287"/>
    </location>
</feature>
<comment type="caution">
    <text evidence="4">The sequence shown here is derived from an EMBL/GenBank/DDBJ whole genome shotgun (WGS) entry which is preliminary data.</text>
</comment>
<keyword evidence="1" id="KW-0808">Transferase</keyword>
<evidence type="ECO:0000313" key="4">
    <source>
        <dbReference type="EMBL" id="MBM6400382.1"/>
    </source>
</evidence>
<dbReference type="Pfam" id="PF00583">
    <property type="entry name" value="Acetyltransf_1"/>
    <property type="match status" value="1"/>
</dbReference>
<gene>
    <name evidence="4" type="ORF">JQN70_08305</name>
</gene>
<dbReference type="EMBL" id="JAFDVD010000008">
    <property type="protein sequence ID" value="MBM6400382.1"/>
    <property type="molecule type" value="Genomic_DNA"/>
</dbReference>
<dbReference type="InterPro" id="IPR050832">
    <property type="entry name" value="Bact_Acetyltransf"/>
</dbReference>
<evidence type="ECO:0000313" key="5">
    <source>
        <dbReference type="Proteomes" id="UP001430172"/>
    </source>
</evidence>
<dbReference type="PROSITE" id="PS51186">
    <property type="entry name" value="GNAT"/>
    <property type="match status" value="2"/>
</dbReference>
<dbReference type="Proteomes" id="UP001430172">
    <property type="component" value="Unassembled WGS sequence"/>
</dbReference>
<reference evidence="4" key="1">
    <citation type="submission" date="2021-02" db="EMBL/GenBank/DDBJ databases">
        <title>Phycicoccus sp. MQZ13P-5T, whole genome shotgun sequence.</title>
        <authorList>
            <person name="Tuo L."/>
        </authorList>
    </citation>
    <scope>NUCLEOTIDE SEQUENCE</scope>
    <source>
        <strain evidence="4">MQZ13P-5</strain>
    </source>
</reference>
<dbReference type="PANTHER" id="PTHR43877">
    <property type="entry name" value="AMINOALKYLPHOSPHONATE N-ACETYLTRANSFERASE-RELATED-RELATED"/>
    <property type="match status" value="1"/>
</dbReference>
<dbReference type="SUPFAM" id="SSF55729">
    <property type="entry name" value="Acyl-CoA N-acyltransferases (Nat)"/>
    <property type="match status" value="1"/>
</dbReference>
<evidence type="ECO:0000256" key="1">
    <source>
        <dbReference type="ARBA" id="ARBA00022679"/>
    </source>
</evidence>
<evidence type="ECO:0000259" key="3">
    <source>
        <dbReference type="PROSITE" id="PS51186"/>
    </source>
</evidence>
<dbReference type="RefSeq" id="WP_204130851.1">
    <property type="nucleotide sequence ID" value="NZ_JAFDVD010000008.1"/>
</dbReference>
<dbReference type="InterPro" id="IPR000182">
    <property type="entry name" value="GNAT_dom"/>
</dbReference>
<feature type="domain" description="N-acetyltransferase" evidence="3">
    <location>
        <begin position="4"/>
        <end position="145"/>
    </location>
</feature>
<accession>A0ABS2CKH5</accession>
<keyword evidence="2" id="KW-0012">Acyltransferase</keyword>
<dbReference type="CDD" id="cd04301">
    <property type="entry name" value="NAT_SF"/>
    <property type="match status" value="1"/>
</dbReference>